<protein>
    <submittedName>
        <fullName evidence="1">Uncharacterized protein</fullName>
    </submittedName>
</protein>
<name>A0A8S5QBP2_9CAUD</name>
<proteinExistence type="predicted"/>
<accession>A0A8S5QBP2</accession>
<evidence type="ECO:0000313" key="1">
    <source>
        <dbReference type="EMBL" id="DAE16354.1"/>
    </source>
</evidence>
<reference evidence="1" key="1">
    <citation type="journal article" date="2021" name="Proc. Natl. Acad. Sci. U.S.A.">
        <title>A Catalog of Tens of Thousands of Viruses from Human Metagenomes Reveals Hidden Associations with Chronic Diseases.</title>
        <authorList>
            <person name="Tisza M.J."/>
            <person name="Buck C.B."/>
        </authorList>
    </citation>
    <scope>NUCLEOTIDE SEQUENCE</scope>
    <source>
        <strain evidence="1">Ctvdw32</strain>
    </source>
</reference>
<dbReference type="EMBL" id="BK015621">
    <property type="protein sequence ID" value="DAE16354.1"/>
    <property type="molecule type" value="Genomic_DNA"/>
</dbReference>
<sequence>MSELRDCVIAYNAEIKAALQTVLAELNQGQRKKLLRNPAIRAMFERYGIETDV</sequence>
<organism evidence="1">
    <name type="scientific">Siphoviridae sp. ctvdw32</name>
    <dbReference type="NCBI Taxonomy" id="2825723"/>
    <lineage>
        <taxon>Viruses</taxon>
        <taxon>Duplodnaviria</taxon>
        <taxon>Heunggongvirae</taxon>
        <taxon>Uroviricota</taxon>
        <taxon>Caudoviricetes</taxon>
    </lineage>
</organism>